<accession>A0ABX6JXS2</accession>
<protein>
    <submittedName>
        <fullName evidence="1">Uncharacterized protein</fullName>
    </submittedName>
</protein>
<sequence length="167" mass="17966">MHPGGAGYPAKAASGPVSGFVRNAQTWYAYVEAGETLSSTFAKERQGSNVNIWDPTIVVTRPDGTVANSCATISIGTPAGTACNFNEVAAVSGVWSVAIQAPAGVSPVLGRQWMTWDITVSNGAPVEGRVWTEQYRQVDTPFDFAPVDLSMWVLTEHGYIYRVDRPR</sequence>
<name>A0ABX6JXS2_9MICO</name>
<organism evidence="1 2">
    <name type="scientific">Leucobacter coleopterorum</name>
    <dbReference type="NCBI Taxonomy" id="2714933"/>
    <lineage>
        <taxon>Bacteria</taxon>
        <taxon>Bacillati</taxon>
        <taxon>Actinomycetota</taxon>
        <taxon>Actinomycetes</taxon>
        <taxon>Micrococcales</taxon>
        <taxon>Microbacteriaceae</taxon>
        <taxon>Leucobacter</taxon>
    </lineage>
</organism>
<evidence type="ECO:0000313" key="2">
    <source>
        <dbReference type="Proteomes" id="UP000503441"/>
    </source>
</evidence>
<dbReference type="EMBL" id="CP049933">
    <property type="protein sequence ID" value="QIM19108.1"/>
    <property type="molecule type" value="Genomic_DNA"/>
</dbReference>
<reference evidence="1 2" key="1">
    <citation type="submission" date="2020-03" db="EMBL/GenBank/DDBJ databases">
        <title>Leucobacter sp. nov., isolated from beetles.</title>
        <authorList>
            <person name="Hyun D.-W."/>
            <person name="Bae J.-W."/>
        </authorList>
    </citation>
    <scope>NUCLEOTIDE SEQUENCE [LARGE SCALE GENOMIC DNA]</scope>
    <source>
        <strain evidence="1 2">HDW9A</strain>
    </source>
</reference>
<dbReference type="Proteomes" id="UP000503441">
    <property type="component" value="Chromosome"/>
</dbReference>
<evidence type="ECO:0000313" key="1">
    <source>
        <dbReference type="EMBL" id="QIM19108.1"/>
    </source>
</evidence>
<gene>
    <name evidence="1" type="ORF">G7066_12020</name>
</gene>
<keyword evidence="2" id="KW-1185">Reference proteome</keyword>
<proteinExistence type="predicted"/>
<dbReference type="RefSeq" id="WP_166331353.1">
    <property type="nucleotide sequence ID" value="NZ_CP049933.1"/>
</dbReference>